<comment type="similarity">
    <text evidence="2">Belongs to the ABC-2 integral membrane protein family.</text>
</comment>
<evidence type="ECO:0000313" key="11">
    <source>
        <dbReference type="Proteomes" id="UP000515847"/>
    </source>
</evidence>
<evidence type="ECO:0000256" key="6">
    <source>
        <dbReference type="ARBA" id="ARBA00022989"/>
    </source>
</evidence>
<evidence type="ECO:0000256" key="7">
    <source>
        <dbReference type="ARBA" id="ARBA00023136"/>
    </source>
</evidence>
<sequence length="405" mass="46058">MSQLLIITFYKIKILAKDKGFLIVMVLVPLLFAFLVSGVQSYEKQNLIPVVIADEDNSDYSRLLIERLAGKEGIQLIVTDKTKAENLVKNYQAEVAFIIKRGFKEAILQENINESITLLKSPVSLSYGIIQEMLASEVMRLASNASAANWVTKIYKQFQLQMTGQPSDLWGSAWKYADSLWEPEPLMKMEYRELGSTGIIVPTHKTLPIISLQSLGMILMFLMFFIMFNSSWLIEERNNFTLQRLVIVPGLLPKYFLANILSLLVLALVQLGIFLSLTRLFFHIFLFTSFYHYIILILYILAVIALGLFLSVFLKTPAQLQAGAPAISLLTSFIGGCFWSFLDPPETIKIMSLFTPQGWALRMIKDLVLNNYVFTDLLRTCLALIVFTLFMLAAAYWKIRRAVLQ</sequence>
<dbReference type="PANTHER" id="PTHR30294">
    <property type="entry name" value="MEMBRANE COMPONENT OF ABC TRANSPORTER YHHJ-RELATED"/>
    <property type="match status" value="1"/>
</dbReference>
<organism evidence="10 11">
    <name type="scientific">Thermanaerosceptrum fracticalcis</name>
    <dbReference type="NCBI Taxonomy" id="1712410"/>
    <lineage>
        <taxon>Bacteria</taxon>
        <taxon>Bacillati</taxon>
        <taxon>Bacillota</taxon>
        <taxon>Clostridia</taxon>
        <taxon>Eubacteriales</taxon>
        <taxon>Peptococcaceae</taxon>
        <taxon>Thermanaerosceptrum</taxon>
    </lineage>
</organism>
<proteinExistence type="inferred from homology"/>
<feature type="transmembrane region" description="Helical" evidence="8">
    <location>
        <begin position="377"/>
        <end position="397"/>
    </location>
</feature>
<name>A0A7G6E745_THEFR</name>
<keyword evidence="5 8" id="KW-0812">Transmembrane</keyword>
<comment type="subcellular location">
    <subcellularLocation>
        <location evidence="1">Cell membrane</location>
        <topology evidence="1">Multi-pass membrane protein</topology>
    </subcellularLocation>
</comment>
<dbReference type="GO" id="GO:0140359">
    <property type="term" value="F:ABC-type transporter activity"/>
    <property type="evidence" value="ECO:0007669"/>
    <property type="project" value="InterPro"/>
</dbReference>
<feature type="transmembrane region" description="Helical" evidence="8">
    <location>
        <begin position="322"/>
        <end position="342"/>
    </location>
</feature>
<feature type="transmembrane region" description="Helical" evidence="8">
    <location>
        <begin position="255"/>
        <end position="278"/>
    </location>
</feature>
<keyword evidence="11" id="KW-1185">Reference proteome</keyword>
<dbReference type="GO" id="GO:0005886">
    <property type="term" value="C:plasma membrane"/>
    <property type="evidence" value="ECO:0007669"/>
    <property type="project" value="UniProtKB-SubCell"/>
</dbReference>
<dbReference type="InterPro" id="IPR013525">
    <property type="entry name" value="ABC2_TM"/>
</dbReference>
<feature type="transmembrane region" description="Helical" evidence="8">
    <location>
        <begin position="290"/>
        <end position="310"/>
    </location>
</feature>
<dbReference type="PANTHER" id="PTHR30294:SF38">
    <property type="entry name" value="TRANSPORT PERMEASE PROTEIN"/>
    <property type="match status" value="1"/>
</dbReference>
<dbReference type="InterPro" id="IPR047817">
    <property type="entry name" value="ABC2_TM_bact-type"/>
</dbReference>
<dbReference type="AlphaFoldDB" id="A0A7G6E745"/>
<dbReference type="OrthoDB" id="266913at2"/>
<evidence type="ECO:0000256" key="8">
    <source>
        <dbReference type="SAM" id="Phobius"/>
    </source>
</evidence>
<dbReference type="Proteomes" id="UP000515847">
    <property type="component" value="Chromosome"/>
</dbReference>
<gene>
    <name evidence="10" type="ORF">BR63_17535</name>
</gene>
<keyword evidence="6 8" id="KW-1133">Transmembrane helix</keyword>
<dbReference type="InterPro" id="IPR051449">
    <property type="entry name" value="ABC-2_transporter_component"/>
</dbReference>
<evidence type="ECO:0000256" key="4">
    <source>
        <dbReference type="ARBA" id="ARBA00022475"/>
    </source>
</evidence>
<dbReference type="Pfam" id="PF12698">
    <property type="entry name" value="ABC2_membrane_3"/>
    <property type="match status" value="1"/>
</dbReference>
<keyword evidence="4" id="KW-1003">Cell membrane</keyword>
<dbReference type="Gene3D" id="3.40.1710.10">
    <property type="entry name" value="abc type-2 transporter like domain"/>
    <property type="match status" value="1"/>
</dbReference>
<evidence type="ECO:0000256" key="1">
    <source>
        <dbReference type="ARBA" id="ARBA00004651"/>
    </source>
</evidence>
<feature type="domain" description="ABC transmembrane type-2" evidence="9">
    <location>
        <begin position="174"/>
        <end position="402"/>
    </location>
</feature>
<evidence type="ECO:0000256" key="2">
    <source>
        <dbReference type="ARBA" id="ARBA00007783"/>
    </source>
</evidence>
<evidence type="ECO:0000256" key="5">
    <source>
        <dbReference type="ARBA" id="ARBA00022692"/>
    </source>
</evidence>
<feature type="transmembrane region" description="Helical" evidence="8">
    <location>
        <begin position="21"/>
        <end position="39"/>
    </location>
</feature>
<protein>
    <recommendedName>
        <fullName evidence="9">ABC transmembrane type-2 domain-containing protein</fullName>
    </recommendedName>
</protein>
<evidence type="ECO:0000259" key="9">
    <source>
        <dbReference type="PROSITE" id="PS51012"/>
    </source>
</evidence>
<keyword evidence="3" id="KW-0813">Transport</keyword>
<dbReference type="KEGG" id="tfr:BR63_17535"/>
<feature type="transmembrane region" description="Helical" evidence="8">
    <location>
        <begin position="215"/>
        <end position="234"/>
    </location>
</feature>
<accession>A0A7G6E745</accession>
<reference evidence="10 11" key="1">
    <citation type="journal article" date="2019" name="Front. Microbiol.">
        <title>Thermoanaerosceptrum fracticalcis gen. nov. sp. nov., a Novel Fumarate-Fermenting Microorganism From a Deep Fractured Carbonate Aquifer of the US Great Basin.</title>
        <authorList>
            <person name="Hamilton-Brehm S.D."/>
            <person name="Stewart L.E."/>
            <person name="Zavarin M."/>
            <person name="Caldwell M."/>
            <person name="Lawson P.A."/>
            <person name="Onstott T.C."/>
            <person name="Grzymski J."/>
            <person name="Neveux I."/>
            <person name="Lollar B.S."/>
            <person name="Russell C.E."/>
            <person name="Moser D.P."/>
        </authorList>
    </citation>
    <scope>NUCLEOTIDE SEQUENCE [LARGE SCALE GENOMIC DNA]</scope>
    <source>
        <strain evidence="10 11">DRI-13</strain>
    </source>
</reference>
<evidence type="ECO:0000256" key="3">
    <source>
        <dbReference type="ARBA" id="ARBA00022448"/>
    </source>
</evidence>
<dbReference type="RefSeq" id="WP_034421186.1">
    <property type="nucleotide sequence ID" value="NZ_CP045798.1"/>
</dbReference>
<dbReference type="PROSITE" id="PS51012">
    <property type="entry name" value="ABC_TM2"/>
    <property type="match status" value="1"/>
</dbReference>
<evidence type="ECO:0000313" key="10">
    <source>
        <dbReference type="EMBL" id="QNB47899.1"/>
    </source>
</evidence>
<dbReference type="EMBL" id="CP045798">
    <property type="protein sequence ID" value="QNB47899.1"/>
    <property type="molecule type" value="Genomic_DNA"/>
</dbReference>
<keyword evidence="7 8" id="KW-0472">Membrane</keyword>